<evidence type="ECO:0000256" key="1">
    <source>
        <dbReference type="ARBA" id="ARBA00022723"/>
    </source>
</evidence>
<evidence type="ECO:0000259" key="5">
    <source>
        <dbReference type="SMART" id="SM00829"/>
    </source>
</evidence>
<dbReference type="InterPro" id="IPR013154">
    <property type="entry name" value="ADH-like_N"/>
</dbReference>
<organism evidence="6 7">
    <name type="scientific">Enterococcus rivorum</name>
    <dbReference type="NCBI Taxonomy" id="762845"/>
    <lineage>
        <taxon>Bacteria</taxon>
        <taxon>Bacillati</taxon>
        <taxon>Bacillota</taxon>
        <taxon>Bacilli</taxon>
        <taxon>Lactobacillales</taxon>
        <taxon>Enterococcaceae</taxon>
        <taxon>Enterococcus</taxon>
    </lineage>
</organism>
<feature type="domain" description="Enoyl reductase (ER)" evidence="5">
    <location>
        <begin position="5"/>
        <end position="343"/>
    </location>
</feature>
<keyword evidence="1 4" id="KW-0479">Metal-binding</keyword>
<dbReference type="Proteomes" id="UP000095256">
    <property type="component" value="Unassembled WGS sequence"/>
</dbReference>
<comment type="cofactor">
    <cofactor evidence="4">
        <name>Zn(2+)</name>
        <dbReference type="ChEBI" id="CHEBI:29105"/>
    </cofactor>
</comment>
<sequence>MKAVVLNEEQKFECKEVTDRKCASTDVRVEVYAAGICGSDIHKIQSGWRYPLPAVMGHEFSGVVVEIGQEVTNVAVGQSVVGIPLLPCHQCEYCQKGQFGMCIDYQMIGTHHYGAFAENVVLPAKNVLPIGEMDFEEAAMIEPLAVSLHGVMNLRPQIGDVAVVFGVGTIGLLTIQCLFLAGVKDIIAVDINDDKLAEAKALGCRYTVNSLVENLEERVFNYTDGVGADLALECAGSKITQEQCLLVTRKQGKVGYLGIAYSDVLLKERAFENIFRKELTLQGFWNSYSAPFPGKEWTNAIDFINQGRFKLNSLISHRYPLQQVKEAFEMILSRKESYNKVMILPKEVIANESCSENSSRLRQNAVSGTN</sequence>
<reference evidence="6 7" key="1">
    <citation type="submission" date="2016-09" db="EMBL/GenBank/DDBJ databases">
        <authorList>
            <person name="Capua I."/>
            <person name="De Benedictis P."/>
            <person name="Joannis T."/>
            <person name="Lombin L.H."/>
            <person name="Cattoli G."/>
        </authorList>
    </citation>
    <scope>NUCLEOTIDE SEQUENCE [LARGE SCALE GENOMIC DNA]</scope>
    <source>
        <strain evidence="6 7">LMG 25899</strain>
    </source>
</reference>
<comment type="similarity">
    <text evidence="4">Belongs to the zinc-containing alcohol dehydrogenase family.</text>
</comment>
<keyword evidence="2 4" id="KW-0862">Zinc</keyword>
<evidence type="ECO:0000313" key="6">
    <source>
        <dbReference type="EMBL" id="OEH82326.1"/>
    </source>
</evidence>
<dbReference type="RefSeq" id="WP_069698601.1">
    <property type="nucleotide sequence ID" value="NZ_JAGGMA010000001.1"/>
</dbReference>
<dbReference type="CDD" id="cd08236">
    <property type="entry name" value="sugar_DH"/>
    <property type="match status" value="1"/>
</dbReference>
<dbReference type="PANTHER" id="PTHR43401">
    <property type="entry name" value="L-THREONINE 3-DEHYDROGENASE"/>
    <property type="match status" value="1"/>
</dbReference>
<dbReference type="PROSITE" id="PS00059">
    <property type="entry name" value="ADH_ZINC"/>
    <property type="match status" value="1"/>
</dbReference>
<dbReference type="SMART" id="SM00829">
    <property type="entry name" value="PKS_ER"/>
    <property type="match status" value="1"/>
</dbReference>
<dbReference type="SUPFAM" id="SSF50129">
    <property type="entry name" value="GroES-like"/>
    <property type="match status" value="1"/>
</dbReference>
<dbReference type="AlphaFoldDB" id="A0A1E5KWU5"/>
<name>A0A1E5KWU5_9ENTE</name>
<dbReference type="InterPro" id="IPR050129">
    <property type="entry name" value="Zn_alcohol_dh"/>
</dbReference>
<evidence type="ECO:0000256" key="2">
    <source>
        <dbReference type="ARBA" id="ARBA00022833"/>
    </source>
</evidence>
<dbReference type="InterPro" id="IPR002328">
    <property type="entry name" value="ADH_Zn_CS"/>
</dbReference>
<dbReference type="InterPro" id="IPR020843">
    <property type="entry name" value="ER"/>
</dbReference>
<dbReference type="Pfam" id="PF00107">
    <property type="entry name" value="ADH_zinc_N"/>
    <property type="match status" value="1"/>
</dbReference>
<dbReference type="GO" id="GO:0008270">
    <property type="term" value="F:zinc ion binding"/>
    <property type="evidence" value="ECO:0007669"/>
    <property type="project" value="InterPro"/>
</dbReference>
<comment type="caution">
    <text evidence="6">The sequence shown here is derived from an EMBL/GenBank/DDBJ whole genome shotgun (WGS) entry which is preliminary data.</text>
</comment>
<dbReference type="Gene3D" id="3.40.50.720">
    <property type="entry name" value="NAD(P)-binding Rossmann-like Domain"/>
    <property type="match status" value="1"/>
</dbReference>
<proteinExistence type="inferred from homology"/>
<evidence type="ECO:0000256" key="4">
    <source>
        <dbReference type="RuleBase" id="RU361277"/>
    </source>
</evidence>
<protein>
    <submittedName>
        <fullName evidence="6">Galactitol-1-phosphate 5-dehydrogenase</fullName>
    </submittedName>
</protein>
<evidence type="ECO:0000256" key="3">
    <source>
        <dbReference type="ARBA" id="ARBA00023002"/>
    </source>
</evidence>
<dbReference type="PANTHER" id="PTHR43401:SF2">
    <property type="entry name" value="L-THREONINE 3-DEHYDROGENASE"/>
    <property type="match status" value="1"/>
</dbReference>
<dbReference type="SUPFAM" id="SSF51735">
    <property type="entry name" value="NAD(P)-binding Rossmann-fold domains"/>
    <property type="match status" value="1"/>
</dbReference>
<dbReference type="STRING" id="762845.BCR26_02525"/>
<dbReference type="OrthoDB" id="9770238at2"/>
<gene>
    <name evidence="6" type="ORF">BCR26_02525</name>
</gene>
<dbReference type="InterPro" id="IPR036291">
    <property type="entry name" value="NAD(P)-bd_dom_sf"/>
</dbReference>
<dbReference type="InterPro" id="IPR011032">
    <property type="entry name" value="GroES-like_sf"/>
</dbReference>
<keyword evidence="7" id="KW-1185">Reference proteome</keyword>
<dbReference type="InterPro" id="IPR013149">
    <property type="entry name" value="ADH-like_C"/>
</dbReference>
<evidence type="ECO:0000313" key="7">
    <source>
        <dbReference type="Proteomes" id="UP000095256"/>
    </source>
</evidence>
<accession>A0A1E5KWU5</accession>
<dbReference type="Gene3D" id="3.90.180.10">
    <property type="entry name" value="Medium-chain alcohol dehydrogenases, catalytic domain"/>
    <property type="match status" value="1"/>
</dbReference>
<keyword evidence="3" id="KW-0560">Oxidoreductase</keyword>
<dbReference type="GO" id="GO:0016491">
    <property type="term" value="F:oxidoreductase activity"/>
    <property type="evidence" value="ECO:0007669"/>
    <property type="project" value="UniProtKB-KW"/>
</dbReference>
<dbReference type="Pfam" id="PF08240">
    <property type="entry name" value="ADH_N"/>
    <property type="match status" value="1"/>
</dbReference>
<dbReference type="EMBL" id="MIEK01000023">
    <property type="protein sequence ID" value="OEH82326.1"/>
    <property type="molecule type" value="Genomic_DNA"/>
</dbReference>